<comment type="caution">
    <text evidence="1">The sequence shown here is derived from an EMBL/GenBank/DDBJ whole genome shotgun (WGS) entry which is preliminary data.</text>
</comment>
<protein>
    <submittedName>
        <fullName evidence="1">Uncharacterized protein</fullName>
    </submittedName>
</protein>
<dbReference type="AlphaFoldDB" id="A0AAD3ST42"/>
<dbReference type="Proteomes" id="UP001279734">
    <property type="component" value="Unassembled WGS sequence"/>
</dbReference>
<evidence type="ECO:0000313" key="1">
    <source>
        <dbReference type="EMBL" id="GMH16211.1"/>
    </source>
</evidence>
<keyword evidence="2" id="KW-1185">Reference proteome</keyword>
<proteinExistence type="predicted"/>
<reference evidence="1" key="1">
    <citation type="submission" date="2023-05" db="EMBL/GenBank/DDBJ databases">
        <title>Nepenthes gracilis genome sequencing.</title>
        <authorList>
            <person name="Fukushima K."/>
        </authorList>
    </citation>
    <scope>NUCLEOTIDE SEQUENCE</scope>
    <source>
        <strain evidence="1">SING2019-196</strain>
    </source>
</reference>
<sequence length="70" mass="7902">MAITVVKSPFTGKEFAIAQLDCVSSDVVRKSKDSAKFDSFNLESPQLPILMIAKLRNWEDSELFYGIIFD</sequence>
<organism evidence="1 2">
    <name type="scientific">Nepenthes gracilis</name>
    <name type="common">Slender pitcher plant</name>
    <dbReference type="NCBI Taxonomy" id="150966"/>
    <lineage>
        <taxon>Eukaryota</taxon>
        <taxon>Viridiplantae</taxon>
        <taxon>Streptophyta</taxon>
        <taxon>Embryophyta</taxon>
        <taxon>Tracheophyta</taxon>
        <taxon>Spermatophyta</taxon>
        <taxon>Magnoliopsida</taxon>
        <taxon>eudicotyledons</taxon>
        <taxon>Gunneridae</taxon>
        <taxon>Pentapetalae</taxon>
        <taxon>Caryophyllales</taxon>
        <taxon>Nepenthaceae</taxon>
        <taxon>Nepenthes</taxon>
    </lineage>
</organism>
<accession>A0AAD3ST42</accession>
<name>A0AAD3ST42_NEPGR</name>
<dbReference type="EMBL" id="BSYO01000016">
    <property type="protein sequence ID" value="GMH16211.1"/>
    <property type="molecule type" value="Genomic_DNA"/>
</dbReference>
<evidence type="ECO:0000313" key="2">
    <source>
        <dbReference type="Proteomes" id="UP001279734"/>
    </source>
</evidence>
<gene>
    <name evidence="1" type="ORF">Nepgr_018052</name>
</gene>